<dbReference type="PANTHER" id="PTHR35936">
    <property type="entry name" value="MEMBRANE-BOUND LYTIC MUREIN TRANSGLYCOSYLASE F"/>
    <property type="match status" value="1"/>
</dbReference>
<feature type="domain" description="Solute-binding protein family 3/N-terminal" evidence="2">
    <location>
        <begin position="39"/>
        <end position="260"/>
    </location>
</feature>
<dbReference type="SMART" id="SM00062">
    <property type="entry name" value="PBPb"/>
    <property type="match status" value="1"/>
</dbReference>
<keyword evidence="1" id="KW-0732">Signal</keyword>
<evidence type="ECO:0000259" key="2">
    <source>
        <dbReference type="SMART" id="SM00062"/>
    </source>
</evidence>
<sequence length="282" mass="30356">MRKLIGILAVPVVGALVLADMWATPTQADPRFKLVEPGYLTAATYGSVPPATIIEPGDVLGGLNGYLLNQFAQAHGLKVKLFQTDFASGLIAVQQGKADIQLQLAYTPLRSKTFYYTRAFWASQIGVVTPRGFAYLGPDSLKGKRIGTITGYIWAEYVKEWCASCLTLFPNGPTMVTALLNGQIDAYIGTDVGLLTAPIFPANVDKVNFTPLKAGDFKFPADRVRDINYNVLRCGNSELAKAIDATLADLQSSGRWAKALADLKLVSANDTTNEPPPVQGCP</sequence>
<proteinExistence type="predicted"/>
<dbReference type="EMBL" id="JRPN01000044">
    <property type="protein sequence ID" value="KGT73608.1"/>
    <property type="molecule type" value="Genomic_DNA"/>
</dbReference>
<dbReference type="SUPFAM" id="SSF53850">
    <property type="entry name" value="Periplasmic binding protein-like II"/>
    <property type="match status" value="1"/>
</dbReference>
<dbReference type="Proteomes" id="UP000030377">
    <property type="component" value="Unassembled WGS sequence"/>
</dbReference>
<evidence type="ECO:0000313" key="3">
    <source>
        <dbReference type="EMBL" id="KGT73608.1"/>
    </source>
</evidence>
<gene>
    <name evidence="3" type="ORF">MA20_43435</name>
</gene>
<evidence type="ECO:0000313" key="4">
    <source>
        <dbReference type="Proteomes" id="UP000030377"/>
    </source>
</evidence>
<dbReference type="RefSeq" id="WP_041960580.1">
    <property type="nucleotide sequence ID" value="NZ_JRPN01000044.1"/>
</dbReference>
<comment type="caution">
    <text evidence="3">The sequence shown here is derived from an EMBL/GenBank/DDBJ whole genome shotgun (WGS) entry which is preliminary data.</text>
</comment>
<dbReference type="InterPro" id="IPR001638">
    <property type="entry name" value="Solute-binding_3/MltF_N"/>
</dbReference>
<reference evidence="3 4" key="1">
    <citation type="submission" date="2014-09" db="EMBL/GenBank/DDBJ databases">
        <title>Draft genome of Bradyrhizobium japonicum Is-34.</title>
        <authorList>
            <person name="Tsurumaru H."/>
            <person name="Yamakawa T."/>
            <person name="Hashimoto S."/>
            <person name="Okizaki K."/>
            <person name="Kanesaki Y."/>
            <person name="Yoshikawa H."/>
            <person name="Yajima S."/>
        </authorList>
    </citation>
    <scope>NUCLEOTIDE SEQUENCE [LARGE SCALE GENOMIC DNA]</scope>
    <source>
        <strain evidence="3 4">Is-34</strain>
    </source>
</reference>
<organism evidence="3 4">
    <name type="scientific">Bradyrhizobium japonicum</name>
    <dbReference type="NCBI Taxonomy" id="375"/>
    <lineage>
        <taxon>Bacteria</taxon>
        <taxon>Pseudomonadati</taxon>
        <taxon>Pseudomonadota</taxon>
        <taxon>Alphaproteobacteria</taxon>
        <taxon>Hyphomicrobiales</taxon>
        <taxon>Nitrobacteraceae</taxon>
        <taxon>Bradyrhizobium</taxon>
    </lineage>
</organism>
<protein>
    <recommendedName>
        <fullName evidence="2">Solute-binding protein family 3/N-terminal domain-containing protein</fullName>
    </recommendedName>
</protein>
<name>A0A0A3YIT4_BRAJP</name>
<accession>A0A0A3YIT4</accession>
<dbReference type="Pfam" id="PF00497">
    <property type="entry name" value="SBP_bac_3"/>
    <property type="match status" value="1"/>
</dbReference>
<dbReference type="Gene3D" id="3.40.190.10">
    <property type="entry name" value="Periplasmic binding protein-like II"/>
    <property type="match status" value="2"/>
</dbReference>
<dbReference type="AlphaFoldDB" id="A0A0A3YIT4"/>
<evidence type="ECO:0000256" key="1">
    <source>
        <dbReference type="ARBA" id="ARBA00022729"/>
    </source>
</evidence>